<feature type="transmembrane region" description="Helical" evidence="1">
    <location>
        <begin position="43"/>
        <end position="66"/>
    </location>
</feature>
<organism evidence="2 3">
    <name type="scientific">Kordia aestuariivivens</name>
    <dbReference type="NCBI Taxonomy" id="2759037"/>
    <lineage>
        <taxon>Bacteria</taxon>
        <taxon>Pseudomonadati</taxon>
        <taxon>Bacteroidota</taxon>
        <taxon>Flavobacteriia</taxon>
        <taxon>Flavobacteriales</taxon>
        <taxon>Flavobacteriaceae</taxon>
        <taxon>Kordia</taxon>
    </lineage>
</organism>
<feature type="transmembrane region" description="Helical" evidence="1">
    <location>
        <begin position="93"/>
        <end position="111"/>
    </location>
</feature>
<sequence length="153" mass="18083">MKKVSGANQIDNHRILLFVSMFLLSLVFLVKSSYHLLSEEFRSYLPIIGNVVFVLFLIVLVVLIFWRIKYVPKGKQYQLLSMGSFVNEKFDQACRTSWVLTFLLLLFVTNIKDGNDNLFPVRFYIDLTLFCMLAVFSVSFFYYFRLWEKESNI</sequence>
<feature type="transmembrane region" description="Helical" evidence="1">
    <location>
        <begin position="123"/>
        <end position="144"/>
    </location>
</feature>
<proteinExistence type="predicted"/>
<keyword evidence="1" id="KW-0472">Membrane</keyword>
<evidence type="ECO:0000313" key="2">
    <source>
        <dbReference type="EMBL" id="MBC8755949.1"/>
    </source>
</evidence>
<dbReference type="EMBL" id="JACGWS010000009">
    <property type="protein sequence ID" value="MBC8755949.1"/>
    <property type="molecule type" value="Genomic_DNA"/>
</dbReference>
<evidence type="ECO:0000256" key="1">
    <source>
        <dbReference type="SAM" id="Phobius"/>
    </source>
</evidence>
<feature type="transmembrane region" description="Helical" evidence="1">
    <location>
        <begin position="15"/>
        <end position="37"/>
    </location>
</feature>
<comment type="caution">
    <text evidence="2">The sequence shown here is derived from an EMBL/GenBank/DDBJ whole genome shotgun (WGS) entry which is preliminary data.</text>
</comment>
<accession>A0ABR7QBN1</accession>
<keyword evidence="3" id="KW-1185">Reference proteome</keyword>
<dbReference type="RefSeq" id="WP_187562991.1">
    <property type="nucleotide sequence ID" value="NZ_JACGWS010000009.1"/>
</dbReference>
<protein>
    <submittedName>
        <fullName evidence="2">Uncharacterized protein</fullName>
    </submittedName>
</protein>
<keyword evidence="1" id="KW-0812">Transmembrane</keyword>
<keyword evidence="1" id="KW-1133">Transmembrane helix</keyword>
<name>A0ABR7QBN1_9FLAO</name>
<reference evidence="2 3" key="1">
    <citation type="submission" date="2020-07" db="EMBL/GenBank/DDBJ databases">
        <title>Description of Kordia aestuariivivens sp. nov., isolated from a tidal flat.</title>
        <authorList>
            <person name="Park S."/>
            <person name="Yoon J.-H."/>
        </authorList>
    </citation>
    <scope>NUCLEOTIDE SEQUENCE [LARGE SCALE GENOMIC DNA]</scope>
    <source>
        <strain evidence="2 3">YSTF-M3</strain>
    </source>
</reference>
<evidence type="ECO:0000313" key="3">
    <source>
        <dbReference type="Proteomes" id="UP000619238"/>
    </source>
</evidence>
<gene>
    <name evidence="2" type="ORF">H2O64_14820</name>
</gene>
<dbReference type="Proteomes" id="UP000619238">
    <property type="component" value="Unassembled WGS sequence"/>
</dbReference>